<protein>
    <recommendedName>
        <fullName evidence="8">Leucine-rich repeat-containing N-terminal plant-type domain-containing protein</fullName>
    </recommendedName>
</protein>
<feature type="transmembrane region" description="Helical" evidence="7">
    <location>
        <begin position="109"/>
        <end position="138"/>
    </location>
</feature>
<organism evidence="9 10">
    <name type="scientific">Hibiscus sabdariffa</name>
    <name type="common">roselle</name>
    <dbReference type="NCBI Taxonomy" id="183260"/>
    <lineage>
        <taxon>Eukaryota</taxon>
        <taxon>Viridiplantae</taxon>
        <taxon>Streptophyta</taxon>
        <taxon>Embryophyta</taxon>
        <taxon>Tracheophyta</taxon>
        <taxon>Spermatophyta</taxon>
        <taxon>Magnoliopsida</taxon>
        <taxon>eudicotyledons</taxon>
        <taxon>Gunneridae</taxon>
        <taxon>Pentapetalae</taxon>
        <taxon>rosids</taxon>
        <taxon>malvids</taxon>
        <taxon>Malvales</taxon>
        <taxon>Malvaceae</taxon>
        <taxon>Malvoideae</taxon>
        <taxon>Hibiscus</taxon>
    </lineage>
</organism>
<dbReference type="InterPro" id="IPR053211">
    <property type="entry name" value="DNA_repair-toleration"/>
</dbReference>
<dbReference type="InterPro" id="IPR013210">
    <property type="entry name" value="LRR_N_plant-typ"/>
</dbReference>
<dbReference type="SUPFAM" id="SSF52058">
    <property type="entry name" value="L domain-like"/>
    <property type="match status" value="1"/>
</dbReference>
<evidence type="ECO:0000313" key="9">
    <source>
        <dbReference type="EMBL" id="KAK8514513.1"/>
    </source>
</evidence>
<keyword evidence="6 7" id="KW-0472">Membrane</keyword>
<keyword evidence="10" id="KW-1185">Reference proteome</keyword>
<comment type="caution">
    <text evidence="9">The sequence shown here is derived from an EMBL/GenBank/DDBJ whole genome shotgun (WGS) entry which is preliminary data.</text>
</comment>
<dbReference type="SMART" id="SM00369">
    <property type="entry name" value="LRR_TYP"/>
    <property type="match status" value="3"/>
</dbReference>
<dbReference type="PANTHER" id="PTHR48060">
    <property type="entry name" value="DNA DAMAGE-REPAIR/TOLERATION PROTEIN DRT100"/>
    <property type="match status" value="1"/>
</dbReference>
<evidence type="ECO:0000256" key="5">
    <source>
        <dbReference type="ARBA" id="ARBA00022989"/>
    </source>
</evidence>
<keyword evidence="4" id="KW-0677">Repeat</keyword>
<feature type="domain" description="Leucine-rich repeat-containing N-terminal plant-type" evidence="8">
    <location>
        <begin position="151"/>
        <end position="189"/>
    </location>
</feature>
<accession>A0ABR2C5P8</accession>
<evidence type="ECO:0000259" key="8">
    <source>
        <dbReference type="Pfam" id="PF08263"/>
    </source>
</evidence>
<evidence type="ECO:0000256" key="6">
    <source>
        <dbReference type="ARBA" id="ARBA00023136"/>
    </source>
</evidence>
<evidence type="ECO:0000313" key="10">
    <source>
        <dbReference type="Proteomes" id="UP001472677"/>
    </source>
</evidence>
<keyword evidence="5 7" id="KW-1133">Transmembrane helix</keyword>
<sequence length="374" mass="41163">MLPIFHKKLRTPVAKLEKDERYTTNHANSVASSLSTFHKCRRIVSSTPSTLMSSVAVLGSENLNHTTHHCRLTSPATMPEFSQAGVKGYPALLYSKLFKDNRGALKSALSLFMICISNIMATADFLPPFMFLLLFSIFRTTLSTNSPNITTDQSALLALKSHITHDPHNLLATNWSTSTSVCNWIGVTCGSRHHRVTALDLSSMDLTGTIPSQLGNLSFLASLKIRNNSFHGSLPIELTNLHRLRHLNFGHLPSGIFDNLSKLQILDLRHNQISGRIPSSISRCKELTYLSLYENSLEGSIPIEIGNLTMLESLLLGYNNLSGSVPSSIFNISSLQQISVGGNNLVAYLSSNMFDYLSRLSYLDLSACHTPIIG</sequence>
<keyword evidence="1" id="KW-0433">Leucine-rich repeat</keyword>
<dbReference type="Pfam" id="PF13855">
    <property type="entry name" value="LRR_8"/>
    <property type="match status" value="1"/>
</dbReference>
<dbReference type="PANTHER" id="PTHR48060:SF21">
    <property type="entry name" value="L DOMAIN-LIKE PROTEIN"/>
    <property type="match status" value="1"/>
</dbReference>
<evidence type="ECO:0000256" key="4">
    <source>
        <dbReference type="ARBA" id="ARBA00022737"/>
    </source>
</evidence>
<dbReference type="Gene3D" id="3.80.10.10">
    <property type="entry name" value="Ribonuclease Inhibitor"/>
    <property type="match status" value="2"/>
</dbReference>
<dbReference type="PROSITE" id="PS51450">
    <property type="entry name" value="LRR"/>
    <property type="match status" value="1"/>
</dbReference>
<dbReference type="Proteomes" id="UP001472677">
    <property type="component" value="Unassembled WGS sequence"/>
</dbReference>
<gene>
    <name evidence="9" type="ORF">V6N12_057415</name>
</gene>
<dbReference type="EMBL" id="JBBPBM010000066">
    <property type="protein sequence ID" value="KAK8514513.1"/>
    <property type="molecule type" value="Genomic_DNA"/>
</dbReference>
<evidence type="ECO:0000256" key="2">
    <source>
        <dbReference type="ARBA" id="ARBA00022692"/>
    </source>
</evidence>
<evidence type="ECO:0000256" key="7">
    <source>
        <dbReference type="SAM" id="Phobius"/>
    </source>
</evidence>
<dbReference type="Pfam" id="PF08263">
    <property type="entry name" value="LRRNT_2"/>
    <property type="match status" value="1"/>
</dbReference>
<keyword evidence="2 7" id="KW-0812">Transmembrane</keyword>
<evidence type="ECO:0000256" key="1">
    <source>
        <dbReference type="ARBA" id="ARBA00022614"/>
    </source>
</evidence>
<evidence type="ECO:0000256" key="3">
    <source>
        <dbReference type="ARBA" id="ARBA00022729"/>
    </source>
</evidence>
<proteinExistence type="predicted"/>
<keyword evidence="3" id="KW-0732">Signal</keyword>
<dbReference type="InterPro" id="IPR003591">
    <property type="entry name" value="Leu-rich_rpt_typical-subtyp"/>
</dbReference>
<name>A0ABR2C5P8_9ROSI</name>
<reference evidence="9 10" key="1">
    <citation type="journal article" date="2024" name="G3 (Bethesda)">
        <title>Genome assembly of Hibiscus sabdariffa L. provides insights into metabolisms of medicinal natural products.</title>
        <authorList>
            <person name="Kim T."/>
        </authorList>
    </citation>
    <scope>NUCLEOTIDE SEQUENCE [LARGE SCALE GENOMIC DNA]</scope>
    <source>
        <strain evidence="9">TK-2024</strain>
        <tissue evidence="9">Old leaves</tissue>
    </source>
</reference>
<dbReference type="Pfam" id="PF00560">
    <property type="entry name" value="LRR_1"/>
    <property type="match status" value="2"/>
</dbReference>
<dbReference type="InterPro" id="IPR032675">
    <property type="entry name" value="LRR_dom_sf"/>
</dbReference>
<dbReference type="InterPro" id="IPR001611">
    <property type="entry name" value="Leu-rich_rpt"/>
</dbReference>